<dbReference type="EMBL" id="JAPUUL010001313">
    <property type="protein sequence ID" value="KAJ8127746.1"/>
    <property type="molecule type" value="Genomic_DNA"/>
</dbReference>
<keyword evidence="2" id="KW-1185">Reference proteome</keyword>
<protein>
    <submittedName>
        <fullName evidence="1">Uncharacterized protein</fullName>
    </submittedName>
</protein>
<sequence length="135" mass="15133">MAEKIIRIRSEGDDTYITADIFTLLNANLKPEVEARCFVVLRQEDLALYGNAANKHKRDGLDGFFFLGSPRTAALNGADQGTEFPITASLLSDYNNIIKVEAALPGQIKQVLVTPEKWEPSTVKYEYAREEPDKR</sequence>
<evidence type="ECO:0000313" key="2">
    <source>
        <dbReference type="Proteomes" id="UP001153332"/>
    </source>
</evidence>
<accession>A0ACC2JJP0</accession>
<dbReference type="Proteomes" id="UP001153332">
    <property type="component" value="Unassembled WGS sequence"/>
</dbReference>
<reference evidence="1" key="1">
    <citation type="submission" date="2022-12" db="EMBL/GenBank/DDBJ databases">
        <title>Genome Sequence of Lasiodiplodia mahajangana.</title>
        <authorList>
            <person name="Buettner E."/>
        </authorList>
    </citation>
    <scope>NUCLEOTIDE SEQUENCE</scope>
    <source>
        <strain evidence="1">VT137</strain>
    </source>
</reference>
<organism evidence="1 2">
    <name type="scientific">Lasiodiplodia mahajangana</name>
    <dbReference type="NCBI Taxonomy" id="1108764"/>
    <lineage>
        <taxon>Eukaryota</taxon>
        <taxon>Fungi</taxon>
        <taxon>Dikarya</taxon>
        <taxon>Ascomycota</taxon>
        <taxon>Pezizomycotina</taxon>
        <taxon>Dothideomycetes</taxon>
        <taxon>Dothideomycetes incertae sedis</taxon>
        <taxon>Botryosphaeriales</taxon>
        <taxon>Botryosphaeriaceae</taxon>
        <taxon>Lasiodiplodia</taxon>
    </lineage>
</organism>
<evidence type="ECO:0000313" key="1">
    <source>
        <dbReference type="EMBL" id="KAJ8127746.1"/>
    </source>
</evidence>
<proteinExistence type="predicted"/>
<gene>
    <name evidence="1" type="ORF">O1611_g5891</name>
</gene>
<comment type="caution">
    <text evidence="1">The sequence shown here is derived from an EMBL/GenBank/DDBJ whole genome shotgun (WGS) entry which is preliminary data.</text>
</comment>
<name>A0ACC2JJP0_9PEZI</name>